<sequence length="139" mass="14539">MCSLGNGGRNVKGRGVSQLFSTRNGREERGTDLQCSPSPRYLFLSVVKVKRSVWQGVGEGDAAFELFGLGALSWVSLLVVAATTGLLLSGSLLLCPSPAQQRLQGFWVSIRARALTSPAATAIGPIALSLTCSSGQGWG</sequence>
<evidence type="ECO:0000256" key="1">
    <source>
        <dbReference type="SAM" id="Phobius"/>
    </source>
</evidence>
<organism evidence="2">
    <name type="scientific">Opuntia streptacantha</name>
    <name type="common">Prickly pear cactus</name>
    <name type="synonym">Opuntia cardona</name>
    <dbReference type="NCBI Taxonomy" id="393608"/>
    <lineage>
        <taxon>Eukaryota</taxon>
        <taxon>Viridiplantae</taxon>
        <taxon>Streptophyta</taxon>
        <taxon>Embryophyta</taxon>
        <taxon>Tracheophyta</taxon>
        <taxon>Spermatophyta</taxon>
        <taxon>Magnoliopsida</taxon>
        <taxon>eudicotyledons</taxon>
        <taxon>Gunneridae</taxon>
        <taxon>Pentapetalae</taxon>
        <taxon>Caryophyllales</taxon>
        <taxon>Cactineae</taxon>
        <taxon>Cactaceae</taxon>
        <taxon>Opuntioideae</taxon>
        <taxon>Opuntia</taxon>
    </lineage>
</organism>
<keyword evidence="1" id="KW-0812">Transmembrane</keyword>
<keyword evidence="1" id="KW-0472">Membrane</keyword>
<protein>
    <submittedName>
        <fullName evidence="2">Uncharacterized protein</fullName>
    </submittedName>
</protein>
<accession>A0A7C8YXN2</accession>
<reference evidence="2" key="1">
    <citation type="journal article" date="2013" name="J. Plant Res.">
        <title>Effect of fungi and light on seed germination of three Opuntia species from semiarid lands of central Mexico.</title>
        <authorList>
            <person name="Delgado-Sanchez P."/>
            <person name="Jimenez-Bremont J.F."/>
            <person name="Guerrero-Gonzalez Mde L."/>
            <person name="Flores J."/>
        </authorList>
    </citation>
    <scope>NUCLEOTIDE SEQUENCE</scope>
    <source>
        <tissue evidence="2">Cladode</tissue>
    </source>
</reference>
<name>A0A7C8YXN2_OPUST</name>
<dbReference type="EMBL" id="GISG01068862">
    <property type="protein sequence ID" value="MBA4629194.1"/>
    <property type="molecule type" value="Transcribed_RNA"/>
</dbReference>
<proteinExistence type="predicted"/>
<keyword evidence="1" id="KW-1133">Transmembrane helix</keyword>
<dbReference type="AlphaFoldDB" id="A0A7C8YXN2"/>
<reference evidence="2" key="2">
    <citation type="submission" date="2020-07" db="EMBL/GenBank/DDBJ databases">
        <authorList>
            <person name="Vera ALvarez R."/>
            <person name="Arias-Moreno D.M."/>
            <person name="Jimenez-Jacinto V."/>
            <person name="Jimenez-Bremont J.F."/>
            <person name="Swaminathan K."/>
            <person name="Moose S.P."/>
            <person name="Guerrero-Gonzalez M.L."/>
            <person name="Marino-Ramirez L."/>
            <person name="Landsman D."/>
            <person name="Rodriguez-Kessler M."/>
            <person name="Delgado-Sanchez P."/>
        </authorList>
    </citation>
    <scope>NUCLEOTIDE SEQUENCE</scope>
    <source>
        <tissue evidence="2">Cladode</tissue>
    </source>
</reference>
<evidence type="ECO:0000313" key="2">
    <source>
        <dbReference type="EMBL" id="MBA4629194.1"/>
    </source>
</evidence>
<feature type="transmembrane region" description="Helical" evidence="1">
    <location>
        <begin position="71"/>
        <end position="94"/>
    </location>
</feature>